<dbReference type="InterPro" id="IPR001547">
    <property type="entry name" value="Glyco_hydro_5"/>
</dbReference>
<dbReference type="Gene3D" id="3.20.20.80">
    <property type="entry name" value="Glycosidases"/>
    <property type="match status" value="1"/>
</dbReference>
<keyword evidence="3 4" id="KW-0326">Glycosidase</keyword>
<evidence type="ECO:0000256" key="1">
    <source>
        <dbReference type="ARBA" id="ARBA00005641"/>
    </source>
</evidence>
<name>A0A7K0J9L0_9ACTN</name>
<comment type="caution">
    <text evidence="7">The sequence shown here is derived from an EMBL/GenBank/DDBJ whole genome shotgun (WGS) entry which is preliminary data.</text>
</comment>
<dbReference type="Gene3D" id="2.60.40.1180">
    <property type="entry name" value="Golgi alpha-mannosidase II"/>
    <property type="match status" value="1"/>
</dbReference>
<dbReference type="InterPro" id="IPR013780">
    <property type="entry name" value="Glyco_hydro_b"/>
</dbReference>
<evidence type="ECO:0000256" key="3">
    <source>
        <dbReference type="ARBA" id="ARBA00023295"/>
    </source>
</evidence>
<dbReference type="EMBL" id="VUMG01000005">
    <property type="protein sequence ID" value="MSS46659.1"/>
    <property type="molecule type" value="Genomic_DNA"/>
</dbReference>
<dbReference type="GO" id="GO:0000272">
    <property type="term" value="P:polysaccharide catabolic process"/>
    <property type="evidence" value="ECO:0007669"/>
    <property type="project" value="InterPro"/>
</dbReference>
<proteinExistence type="inferred from homology"/>
<dbReference type="Proteomes" id="UP000466104">
    <property type="component" value="Unassembled WGS sequence"/>
</dbReference>
<evidence type="ECO:0000256" key="2">
    <source>
        <dbReference type="ARBA" id="ARBA00022801"/>
    </source>
</evidence>
<dbReference type="InterPro" id="IPR017853">
    <property type="entry name" value="GH"/>
</dbReference>
<keyword evidence="2 4" id="KW-0378">Hydrolase</keyword>
<dbReference type="Pfam" id="PF00150">
    <property type="entry name" value="Cellulase"/>
    <property type="match status" value="1"/>
</dbReference>
<dbReference type="GO" id="GO:0016042">
    <property type="term" value="P:lipid catabolic process"/>
    <property type="evidence" value="ECO:0007669"/>
    <property type="project" value="UniProtKB-ARBA"/>
</dbReference>
<accession>A0A7K0J9L0</accession>
<dbReference type="GO" id="GO:0004553">
    <property type="term" value="F:hydrolase activity, hydrolyzing O-glycosyl compounds"/>
    <property type="evidence" value="ECO:0007669"/>
    <property type="project" value="InterPro"/>
</dbReference>
<protein>
    <submittedName>
        <fullName evidence="7">Glycoside hydrolase family 5 protein</fullName>
    </submittedName>
</protein>
<gene>
    <name evidence="7" type="ORF">FYJ43_11690</name>
</gene>
<evidence type="ECO:0000313" key="8">
    <source>
        <dbReference type="Proteomes" id="UP000466104"/>
    </source>
</evidence>
<dbReference type="RefSeq" id="WP_154565151.1">
    <property type="nucleotide sequence ID" value="NZ_VUMG01000005.1"/>
</dbReference>
<feature type="domain" description="Glycoside hydrolase family 5 C-terminal" evidence="6">
    <location>
        <begin position="403"/>
        <end position="487"/>
    </location>
</feature>
<dbReference type="PANTHER" id="PTHR31308:SF3">
    <property type="entry name" value="ENDOGLYCOCERAMIDASE"/>
    <property type="match status" value="1"/>
</dbReference>
<dbReference type="PANTHER" id="PTHR31308">
    <property type="match status" value="1"/>
</dbReference>
<dbReference type="InterPro" id="IPR041036">
    <property type="entry name" value="GH5_C"/>
</dbReference>
<dbReference type="InterPro" id="IPR052066">
    <property type="entry name" value="Glycosphingolipid_Hydrolases"/>
</dbReference>
<evidence type="ECO:0000313" key="7">
    <source>
        <dbReference type="EMBL" id="MSS46659.1"/>
    </source>
</evidence>
<organism evidence="7 8">
    <name type="scientific">Cutibacterium porci</name>
    <dbReference type="NCBI Taxonomy" id="2605781"/>
    <lineage>
        <taxon>Bacteria</taxon>
        <taxon>Bacillati</taxon>
        <taxon>Actinomycetota</taxon>
        <taxon>Actinomycetes</taxon>
        <taxon>Propionibacteriales</taxon>
        <taxon>Propionibacteriaceae</taxon>
        <taxon>Cutibacterium</taxon>
    </lineage>
</organism>
<keyword evidence="8" id="KW-1185">Reference proteome</keyword>
<dbReference type="GO" id="GO:1901136">
    <property type="term" value="P:carbohydrate derivative catabolic process"/>
    <property type="evidence" value="ECO:0007669"/>
    <property type="project" value="UniProtKB-ARBA"/>
</dbReference>
<feature type="domain" description="Glycoside hydrolase family 5" evidence="5">
    <location>
        <begin position="70"/>
        <end position="359"/>
    </location>
</feature>
<dbReference type="AlphaFoldDB" id="A0A7K0J9L0"/>
<reference evidence="7 8" key="1">
    <citation type="submission" date="2019-08" db="EMBL/GenBank/DDBJ databases">
        <title>In-depth cultivation of the pig gut microbiome towards novel bacterial diversity and tailored functional studies.</title>
        <authorList>
            <person name="Wylensek D."/>
            <person name="Hitch T.C.A."/>
            <person name="Clavel T."/>
        </authorList>
    </citation>
    <scope>NUCLEOTIDE SEQUENCE [LARGE SCALE GENOMIC DNA]</scope>
    <source>
        <strain evidence="7 8">WCA-380-WT-3A</strain>
    </source>
</reference>
<sequence>MLGLHASAHAATQDNRSHVAVSSAITDSGPIDQKKRWYTDGQGRVLLTAGVNLVSKNPPYSPEAAGFDEADAAWLQNNGFDSVRLGIIWKAVEPSPGVYNDNYLASITRTIRLLRSHGIMTLLDAHQDMYNEKFQGEGAPDWAVLDKGMPNLLKVGFPSNQLFNLGLIKAYDSFLTNATGPGGVGLQDRYASMWKHVAHTIGNEPGVMGYDIMNEPWPGHHYPICYLALGWCGSAMKSLNGMYQKVGSAIVAADPDAIVTYEPYSTWNQGLNSRPRRPSVPRAAMSWHVYCSMNALFGTYLGCNLPDNHTFRNADRAAIINDSASLLSEFGATKDVKTLMGVTLKARTHLVGWQYWTYNGCNDPTTQNVADQDLVSDIDHPGPVTDGQVDHNKLGVLAVPHLRATAGTPTSTSWAPSTNTYQASWSSARVAGDGNFVKGSISEIAVPSAHYPHGYEVKANGGEVVSAPGALRLQIRSTGEGSVSVTITPASEKSGSSHA</sequence>
<evidence type="ECO:0000259" key="6">
    <source>
        <dbReference type="Pfam" id="PF18564"/>
    </source>
</evidence>
<dbReference type="SUPFAM" id="SSF51445">
    <property type="entry name" value="(Trans)glycosidases"/>
    <property type="match status" value="1"/>
</dbReference>
<dbReference type="Pfam" id="PF18564">
    <property type="entry name" value="Glyco_hydro_5_C"/>
    <property type="match status" value="1"/>
</dbReference>
<evidence type="ECO:0000259" key="5">
    <source>
        <dbReference type="Pfam" id="PF00150"/>
    </source>
</evidence>
<comment type="similarity">
    <text evidence="1 4">Belongs to the glycosyl hydrolase 5 (cellulase A) family.</text>
</comment>
<evidence type="ECO:0000256" key="4">
    <source>
        <dbReference type="RuleBase" id="RU361153"/>
    </source>
</evidence>